<accession>A0A976M6B5</accession>
<sequence length="704" mass="82153">MSVKQEGKFLYLDISHITNYKHDRYSYTHDDRKVHVTHEPNELFVRYEITNVGRISKIVYSIDNEIQTFDEFDRMVDGREIDYILVYFIRYNETPLYMSIFARTTYELTQQNIIGRRYNYRLDKNGVWKKAEHFALVFNDLKELAYEHNMFQYFEIESSDKYCSGNDGPVKCPVSSMKGNNYGDYKVYTHTPTLEKPITSLFLYRNKIIKSLIVTSKHITDVEVYYDKGDYHNRLPLLIIIHKKDEEKEYYVNEGGNYRWKKEENLLGQEDIFGLVSLPLKTLKDKLMGNMVTIDIGDYFEHTEVSQTQFEGLDVFIQDHHELGYRSVRYTDSKKRFSISKLHCEGEDVHFPDSTIYSVLEFYVFHHGSSSTPLFLCAVYEVKHDNIFVWYQLTNLDEKKYEICYFLSGDPKYFTEYKPIINTIEAKIYNIHVELIKTLTRSYNYGTKTLTNVGDINFYVTYQKKHPTHNRYIMSPAYSNYFSIKSLSAYEKTVKEVEFKSVKEIHVFEHSNLHHYKVCIVSAEYNYLSEGDSLDFHWYEIRKNTNKGVEWTFVGEPKIDMTPDFFNDQFHISALMDERISFYDGGEDVYYIEPKGVKDPKHSNIKYGNRAEVDYRPGLKWPPITPIILDPGFGKIYSTYEINPDTHVIKGDTRNLPGKEGGITPLVGGLIGSGAGVGIVGVTTGYVLYSNMGTITSALSSLIH</sequence>
<name>A0A976M6B5_THEOR</name>
<evidence type="ECO:0000313" key="2">
    <source>
        <dbReference type="Proteomes" id="UP000244803"/>
    </source>
</evidence>
<evidence type="ECO:0000313" key="1">
    <source>
        <dbReference type="EMBL" id="UKJ89243.1"/>
    </source>
</evidence>
<dbReference type="AlphaFoldDB" id="A0A976M6B5"/>
<protein>
    <submittedName>
        <fullName evidence="1">Uncharacterized protein</fullName>
    </submittedName>
</protein>
<gene>
    <name evidence="1" type="ORF">MACJ_002491</name>
</gene>
<proteinExistence type="predicted"/>
<dbReference type="EMBL" id="CP056066">
    <property type="protein sequence ID" value="UKJ89243.1"/>
    <property type="molecule type" value="Genomic_DNA"/>
</dbReference>
<dbReference type="OrthoDB" id="10398238at2759"/>
<organism evidence="1 2">
    <name type="scientific">Theileria orientalis</name>
    <dbReference type="NCBI Taxonomy" id="68886"/>
    <lineage>
        <taxon>Eukaryota</taxon>
        <taxon>Sar</taxon>
        <taxon>Alveolata</taxon>
        <taxon>Apicomplexa</taxon>
        <taxon>Aconoidasida</taxon>
        <taxon>Piroplasmida</taxon>
        <taxon>Theileriidae</taxon>
        <taxon>Theileria</taxon>
    </lineage>
</organism>
<dbReference type="Proteomes" id="UP000244803">
    <property type="component" value="Chromosome 3"/>
</dbReference>
<reference evidence="1" key="1">
    <citation type="submission" date="2022-07" db="EMBL/GenBank/DDBJ databases">
        <title>Evaluation of T. orientalis genome assembly methods using nanopore sequencing and analysis of variation between genomes.</title>
        <authorList>
            <person name="Yam J."/>
            <person name="Micallef M.L."/>
            <person name="Liu M."/>
            <person name="Djordjevic S.P."/>
            <person name="Bogema D.R."/>
            <person name="Jenkins C."/>
        </authorList>
    </citation>
    <scope>NUCLEOTIDE SEQUENCE</scope>
    <source>
        <strain evidence="1">Fish Creek</strain>
    </source>
</reference>